<comment type="caution">
    <text evidence="2">The sequence shown here is derived from an EMBL/GenBank/DDBJ whole genome shotgun (WGS) entry which is preliminary data.</text>
</comment>
<reference evidence="2" key="1">
    <citation type="submission" date="2023-03" db="EMBL/GenBank/DDBJ databases">
        <title>Chromosome-scale reference genome and RAD-based genetic map of yellow starthistle (Centaurea solstitialis) reveal putative structural variation and QTLs associated with invader traits.</title>
        <authorList>
            <person name="Reatini B."/>
            <person name="Cang F.A."/>
            <person name="Jiang Q."/>
            <person name="Mckibben M.T.W."/>
            <person name="Barker M.S."/>
            <person name="Rieseberg L.H."/>
            <person name="Dlugosch K.M."/>
        </authorList>
    </citation>
    <scope>NUCLEOTIDE SEQUENCE</scope>
    <source>
        <strain evidence="2">CAN-66</strain>
        <tissue evidence="2">Leaf</tissue>
    </source>
</reference>
<keyword evidence="1" id="KW-1133">Transmembrane helix</keyword>
<protein>
    <submittedName>
        <fullName evidence="2">Uncharacterized protein</fullName>
    </submittedName>
</protein>
<accession>A0AA38WQG8</accession>
<sequence>MLCESCRSVSEDQLGLVHAFRSQEKINAGGADEWWWVAASNMVGGASGMWCVVVVVGMSTVVRWKDERTFGGEDEVSWGMKFLGKIIRPTNEWIGMSQHACLMIKRDSTSSGLSSSSSSAISLKSQSGCLGFGSLNSVKKLIQCYGNGFFNIVQKS</sequence>
<evidence type="ECO:0000256" key="1">
    <source>
        <dbReference type="SAM" id="Phobius"/>
    </source>
</evidence>
<organism evidence="2 3">
    <name type="scientific">Centaurea solstitialis</name>
    <name type="common">yellow star-thistle</name>
    <dbReference type="NCBI Taxonomy" id="347529"/>
    <lineage>
        <taxon>Eukaryota</taxon>
        <taxon>Viridiplantae</taxon>
        <taxon>Streptophyta</taxon>
        <taxon>Embryophyta</taxon>
        <taxon>Tracheophyta</taxon>
        <taxon>Spermatophyta</taxon>
        <taxon>Magnoliopsida</taxon>
        <taxon>eudicotyledons</taxon>
        <taxon>Gunneridae</taxon>
        <taxon>Pentapetalae</taxon>
        <taxon>asterids</taxon>
        <taxon>campanulids</taxon>
        <taxon>Asterales</taxon>
        <taxon>Asteraceae</taxon>
        <taxon>Carduoideae</taxon>
        <taxon>Cardueae</taxon>
        <taxon>Centaureinae</taxon>
        <taxon>Centaurea</taxon>
    </lineage>
</organism>
<dbReference type="Proteomes" id="UP001172457">
    <property type="component" value="Chromosome 3"/>
</dbReference>
<evidence type="ECO:0000313" key="3">
    <source>
        <dbReference type="Proteomes" id="UP001172457"/>
    </source>
</evidence>
<keyword evidence="1" id="KW-0812">Transmembrane</keyword>
<name>A0AA38WQG8_9ASTR</name>
<evidence type="ECO:0000313" key="2">
    <source>
        <dbReference type="EMBL" id="KAJ9558574.1"/>
    </source>
</evidence>
<feature type="transmembrane region" description="Helical" evidence="1">
    <location>
        <begin position="34"/>
        <end position="58"/>
    </location>
</feature>
<keyword evidence="3" id="KW-1185">Reference proteome</keyword>
<dbReference type="AlphaFoldDB" id="A0AA38WQG8"/>
<gene>
    <name evidence="2" type="ORF">OSB04_013188</name>
</gene>
<proteinExistence type="predicted"/>
<dbReference type="EMBL" id="JARYMX010000003">
    <property type="protein sequence ID" value="KAJ9558574.1"/>
    <property type="molecule type" value="Genomic_DNA"/>
</dbReference>
<keyword evidence="1" id="KW-0472">Membrane</keyword>